<dbReference type="SUPFAM" id="SSF51735">
    <property type="entry name" value="NAD(P)-binding Rossmann-fold domains"/>
    <property type="match status" value="1"/>
</dbReference>
<keyword evidence="5" id="KW-1185">Reference proteome</keyword>
<dbReference type="InterPro" id="IPR001509">
    <property type="entry name" value="Epimerase_deHydtase"/>
</dbReference>
<accession>A0A5C2SN78</accession>
<dbReference type="Gene3D" id="3.40.50.720">
    <property type="entry name" value="NAD(P)-binding Rossmann-like Domain"/>
    <property type="match status" value="1"/>
</dbReference>
<dbReference type="PANTHER" id="PTHR10366">
    <property type="entry name" value="NAD DEPENDENT EPIMERASE/DEHYDRATASE"/>
    <property type="match status" value="1"/>
</dbReference>
<name>A0A5C2SN78_9APHY</name>
<evidence type="ECO:0000313" key="5">
    <source>
        <dbReference type="Proteomes" id="UP000313359"/>
    </source>
</evidence>
<dbReference type="Proteomes" id="UP000313359">
    <property type="component" value="Unassembled WGS sequence"/>
</dbReference>
<gene>
    <name evidence="4" type="ORF">L227DRAFT_493842</name>
</gene>
<protein>
    <submittedName>
        <fullName evidence="4">NAD(P)-binding protein</fullName>
    </submittedName>
</protein>
<evidence type="ECO:0000313" key="4">
    <source>
        <dbReference type="EMBL" id="RPD65295.1"/>
    </source>
</evidence>
<dbReference type="Pfam" id="PF01370">
    <property type="entry name" value="Epimerase"/>
    <property type="match status" value="1"/>
</dbReference>
<comment type="similarity">
    <text evidence="2">Belongs to the NAD(P)-dependent epimerase/dehydratase family. Dihydroflavonol-4-reductase subfamily.</text>
</comment>
<dbReference type="PANTHER" id="PTHR10366:SF564">
    <property type="entry name" value="STEROL-4-ALPHA-CARBOXYLATE 3-DEHYDROGENASE, DECARBOXYLATING"/>
    <property type="match status" value="1"/>
</dbReference>
<dbReference type="InterPro" id="IPR036291">
    <property type="entry name" value="NAD(P)-bd_dom_sf"/>
</dbReference>
<dbReference type="OrthoDB" id="2735536at2759"/>
<dbReference type="AlphaFoldDB" id="A0A5C2SN78"/>
<organism evidence="4 5">
    <name type="scientific">Lentinus tigrinus ALCF2SS1-6</name>
    <dbReference type="NCBI Taxonomy" id="1328759"/>
    <lineage>
        <taxon>Eukaryota</taxon>
        <taxon>Fungi</taxon>
        <taxon>Dikarya</taxon>
        <taxon>Basidiomycota</taxon>
        <taxon>Agaricomycotina</taxon>
        <taxon>Agaricomycetes</taxon>
        <taxon>Polyporales</taxon>
        <taxon>Polyporaceae</taxon>
        <taxon>Lentinus</taxon>
    </lineage>
</organism>
<evidence type="ECO:0000256" key="2">
    <source>
        <dbReference type="ARBA" id="ARBA00023445"/>
    </source>
</evidence>
<dbReference type="EMBL" id="ML122252">
    <property type="protein sequence ID" value="RPD65295.1"/>
    <property type="molecule type" value="Genomic_DNA"/>
</dbReference>
<proteinExistence type="inferred from homology"/>
<dbReference type="STRING" id="1328759.A0A5C2SN78"/>
<sequence>MPAVDAGKVLVTGANGYIGVWLCKTLLERGFSVRATVRSESKATHLRKMFASFGDKFEIAIVEDMLKEGAYDEAVKGVDAIVHCASPFHFAANDPSELVNPAVQGTNTVLTSALKHAPTLKRFIVTSSVAALITPSAELHTVSEADWNEGAIAEIQEKGVEASPLGKYCASKTLGERTAWDFWGKHKGELGWDLVALNPPYVFGPVLHEVEKPEKLNESMRWWYDAVVGGTIDNAMLAVLGVAWVDVRDMVEAYVLALTTPEVSGERVVISAGPFKLQDFVSIAHRLHPQLHAGNTEYDPAKAVHYTTFVMDKQQKLLPLKYRTIEEMTRDTLEDFRARGWF</sequence>
<dbReference type="GO" id="GO:0016616">
    <property type="term" value="F:oxidoreductase activity, acting on the CH-OH group of donors, NAD or NADP as acceptor"/>
    <property type="evidence" value="ECO:0007669"/>
    <property type="project" value="TreeGrafter"/>
</dbReference>
<dbReference type="InterPro" id="IPR050425">
    <property type="entry name" value="NAD(P)_dehydrat-like"/>
</dbReference>
<feature type="domain" description="NAD-dependent epimerase/dehydratase" evidence="3">
    <location>
        <begin position="9"/>
        <end position="270"/>
    </location>
</feature>
<evidence type="ECO:0000259" key="3">
    <source>
        <dbReference type="Pfam" id="PF01370"/>
    </source>
</evidence>
<evidence type="ECO:0000256" key="1">
    <source>
        <dbReference type="ARBA" id="ARBA00023002"/>
    </source>
</evidence>
<reference evidence="4" key="1">
    <citation type="journal article" date="2018" name="Genome Biol. Evol.">
        <title>Genomics and development of Lentinus tigrinus, a white-rot wood-decaying mushroom with dimorphic fruiting bodies.</title>
        <authorList>
            <person name="Wu B."/>
            <person name="Xu Z."/>
            <person name="Knudson A."/>
            <person name="Carlson A."/>
            <person name="Chen N."/>
            <person name="Kovaka S."/>
            <person name="LaButti K."/>
            <person name="Lipzen A."/>
            <person name="Pennachio C."/>
            <person name="Riley R."/>
            <person name="Schakwitz W."/>
            <person name="Umezawa K."/>
            <person name="Ohm R.A."/>
            <person name="Grigoriev I.V."/>
            <person name="Nagy L.G."/>
            <person name="Gibbons J."/>
            <person name="Hibbett D."/>
        </authorList>
    </citation>
    <scope>NUCLEOTIDE SEQUENCE [LARGE SCALE GENOMIC DNA]</scope>
    <source>
        <strain evidence="4">ALCF2SS1-6</strain>
    </source>
</reference>
<keyword evidence="1" id="KW-0560">Oxidoreductase</keyword>